<keyword evidence="3" id="KW-0378">Hydrolase</keyword>
<dbReference type="GO" id="GO:0016787">
    <property type="term" value="F:hydrolase activity"/>
    <property type="evidence" value="ECO:0007669"/>
    <property type="project" value="UniProtKB-KW"/>
</dbReference>
<sequence length="329" mass="36728">MTAIDDPRVQRVLRLPEQDEALWQSDLERFQRGDLTLTRQSAGEASIKAAQRLLIFLGYSTSSTGAFSIDGNFGRGTNRAVAQFQFEHGLTRSITRDPLCYACTWQTASQNIVGIPNAKLTPPTLERMLDEALAMIERNEVMCGDFEEAIFHLNALHRGGLLSCKAIETRYGAFVDQGIAGVEAEGIRIVRNWPLAIIKQETGGIVRPRFEQHLLTRLSNGDRKGDFVDLRFRSMSMGVGQILGDNFKRVRAPSARRMYLSPIAEQVAQIARFLAGSSAVADVVSRSKPKEADFRTVARYYNGPGYEKHHYHESLATWFREFDAIAAAA</sequence>
<gene>
    <name evidence="3" type="ORF">HNQ60_002602</name>
</gene>
<protein>
    <submittedName>
        <fullName evidence="3">Peptidoglycan hydrolase-like protein with peptidoglycan-binding domain</fullName>
    </submittedName>
</protein>
<evidence type="ECO:0000313" key="3">
    <source>
        <dbReference type="EMBL" id="MBB6093721.1"/>
    </source>
</evidence>
<evidence type="ECO:0000259" key="1">
    <source>
        <dbReference type="Pfam" id="PF01471"/>
    </source>
</evidence>
<dbReference type="EMBL" id="JACHHZ010000003">
    <property type="protein sequence ID" value="MBB6093721.1"/>
    <property type="molecule type" value="Genomic_DNA"/>
</dbReference>
<organism evidence="3 4">
    <name type="scientific">Povalibacter uvarum</name>
    <dbReference type="NCBI Taxonomy" id="732238"/>
    <lineage>
        <taxon>Bacteria</taxon>
        <taxon>Pseudomonadati</taxon>
        <taxon>Pseudomonadota</taxon>
        <taxon>Gammaproteobacteria</taxon>
        <taxon>Steroidobacterales</taxon>
        <taxon>Steroidobacteraceae</taxon>
        <taxon>Povalibacter</taxon>
    </lineage>
</organism>
<feature type="domain" description="N-acetylmuramidase" evidence="2">
    <location>
        <begin position="233"/>
        <end position="322"/>
    </location>
</feature>
<dbReference type="AlphaFoldDB" id="A0A841HKJ2"/>
<dbReference type="Pfam" id="PF11860">
    <property type="entry name" value="Muramidase"/>
    <property type="match status" value="1"/>
</dbReference>
<dbReference type="InterPro" id="IPR024408">
    <property type="entry name" value="Muramidase"/>
</dbReference>
<dbReference type="Gene3D" id="1.10.101.10">
    <property type="entry name" value="PGBD-like superfamily/PGBD"/>
    <property type="match status" value="1"/>
</dbReference>
<dbReference type="Pfam" id="PF01471">
    <property type="entry name" value="PG_binding_1"/>
    <property type="match status" value="1"/>
</dbReference>
<dbReference type="Proteomes" id="UP000588068">
    <property type="component" value="Unassembled WGS sequence"/>
</dbReference>
<comment type="caution">
    <text evidence="3">The sequence shown here is derived from an EMBL/GenBank/DDBJ whole genome shotgun (WGS) entry which is preliminary data.</text>
</comment>
<dbReference type="SUPFAM" id="SSF47090">
    <property type="entry name" value="PGBD-like"/>
    <property type="match status" value="1"/>
</dbReference>
<dbReference type="InterPro" id="IPR036365">
    <property type="entry name" value="PGBD-like_sf"/>
</dbReference>
<dbReference type="InterPro" id="IPR002477">
    <property type="entry name" value="Peptidoglycan-bd-like"/>
</dbReference>
<evidence type="ECO:0000259" key="2">
    <source>
        <dbReference type="Pfam" id="PF11860"/>
    </source>
</evidence>
<reference evidence="3 4" key="1">
    <citation type="submission" date="2020-08" db="EMBL/GenBank/DDBJ databases">
        <title>Genomic Encyclopedia of Type Strains, Phase IV (KMG-IV): sequencing the most valuable type-strain genomes for metagenomic binning, comparative biology and taxonomic classification.</title>
        <authorList>
            <person name="Goeker M."/>
        </authorList>
    </citation>
    <scope>NUCLEOTIDE SEQUENCE [LARGE SCALE GENOMIC DNA]</scope>
    <source>
        <strain evidence="3 4">DSM 26723</strain>
    </source>
</reference>
<keyword evidence="4" id="KW-1185">Reference proteome</keyword>
<feature type="domain" description="Peptidoglycan binding-like" evidence="1">
    <location>
        <begin position="45"/>
        <end position="91"/>
    </location>
</feature>
<dbReference type="InterPro" id="IPR036366">
    <property type="entry name" value="PGBDSf"/>
</dbReference>
<proteinExistence type="predicted"/>
<name>A0A841HKJ2_9GAMM</name>
<evidence type="ECO:0000313" key="4">
    <source>
        <dbReference type="Proteomes" id="UP000588068"/>
    </source>
</evidence>
<accession>A0A841HKJ2</accession>
<dbReference type="RefSeq" id="WP_221304178.1">
    <property type="nucleotide sequence ID" value="NZ_JACHHZ010000003.1"/>
</dbReference>